<gene>
    <name evidence="2" type="ORF">Poly51_40240</name>
</gene>
<reference evidence="2 3" key="1">
    <citation type="submission" date="2019-02" db="EMBL/GenBank/DDBJ databases">
        <title>Deep-cultivation of Planctomycetes and their phenomic and genomic characterization uncovers novel biology.</title>
        <authorList>
            <person name="Wiegand S."/>
            <person name="Jogler M."/>
            <person name="Boedeker C."/>
            <person name="Pinto D."/>
            <person name="Vollmers J."/>
            <person name="Rivas-Marin E."/>
            <person name="Kohn T."/>
            <person name="Peeters S.H."/>
            <person name="Heuer A."/>
            <person name="Rast P."/>
            <person name="Oberbeckmann S."/>
            <person name="Bunk B."/>
            <person name="Jeske O."/>
            <person name="Meyerdierks A."/>
            <person name="Storesund J.E."/>
            <person name="Kallscheuer N."/>
            <person name="Luecker S."/>
            <person name="Lage O.M."/>
            <person name="Pohl T."/>
            <person name="Merkel B.J."/>
            <person name="Hornburger P."/>
            <person name="Mueller R.-W."/>
            <person name="Bruemmer F."/>
            <person name="Labrenz M."/>
            <person name="Spormann A.M."/>
            <person name="Op Den Camp H."/>
            <person name="Overmann J."/>
            <person name="Amann R."/>
            <person name="Jetten M.S.M."/>
            <person name="Mascher T."/>
            <person name="Medema M.H."/>
            <person name="Devos D.P."/>
            <person name="Kaster A.-K."/>
            <person name="Ovreas L."/>
            <person name="Rohde M."/>
            <person name="Galperin M.Y."/>
            <person name="Jogler C."/>
        </authorList>
    </citation>
    <scope>NUCLEOTIDE SEQUENCE [LARGE SCALE GENOMIC DNA]</scope>
    <source>
        <strain evidence="2 3">Poly51</strain>
    </source>
</reference>
<organism evidence="2 3">
    <name type="scientific">Rubripirellula tenax</name>
    <dbReference type="NCBI Taxonomy" id="2528015"/>
    <lineage>
        <taxon>Bacteria</taxon>
        <taxon>Pseudomonadati</taxon>
        <taxon>Planctomycetota</taxon>
        <taxon>Planctomycetia</taxon>
        <taxon>Pirellulales</taxon>
        <taxon>Pirellulaceae</taxon>
        <taxon>Rubripirellula</taxon>
    </lineage>
</organism>
<comment type="caution">
    <text evidence="2">The sequence shown here is derived from an EMBL/GenBank/DDBJ whole genome shotgun (WGS) entry which is preliminary data.</text>
</comment>
<evidence type="ECO:0000313" key="3">
    <source>
        <dbReference type="Proteomes" id="UP000318288"/>
    </source>
</evidence>
<evidence type="ECO:0008006" key="4">
    <source>
        <dbReference type="Google" id="ProtNLM"/>
    </source>
</evidence>
<dbReference type="EMBL" id="SJPW01000005">
    <property type="protein sequence ID" value="TWU50731.1"/>
    <property type="molecule type" value="Genomic_DNA"/>
</dbReference>
<protein>
    <recommendedName>
        <fullName evidence="4">SPW repeat protein</fullName>
    </recommendedName>
</protein>
<name>A0A5C6ETR7_9BACT</name>
<feature type="transmembrane region" description="Helical" evidence="1">
    <location>
        <begin position="20"/>
        <end position="41"/>
    </location>
</feature>
<keyword evidence="1" id="KW-0472">Membrane</keyword>
<dbReference type="Proteomes" id="UP000318288">
    <property type="component" value="Unassembled WGS sequence"/>
</dbReference>
<evidence type="ECO:0000256" key="1">
    <source>
        <dbReference type="SAM" id="Phobius"/>
    </source>
</evidence>
<accession>A0A5C6ETR7</accession>
<feature type="transmembrane region" description="Helical" evidence="1">
    <location>
        <begin position="76"/>
        <end position="101"/>
    </location>
</feature>
<keyword evidence="1" id="KW-0812">Transmembrane</keyword>
<dbReference type="AlphaFoldDB" id="A0A5C6ETR7"/>
<sequence length="102" mass="10608">MPDDPESLHSTNASRENLQLILFFVIVVLLLGACIAAPLLVAAWVHPAAGVLAAILAMIAWAYLGPPPMPGVLNGIVALTGLAVIFGVLVVCLIKTVSLWLA</sequence>
<dbReference type="RefSeq" id="WP_186775674.1">
    <property type="nucleotide sequence ID" value="NZ_SJPW01000005.1"/>
</dbReference>
<keyword evidence="1" id="KW-1133">Transmembrane helix</keyword>
<proteinExistence type="predicted"/>
<feature type="transmembrane region" description="Helical" evidence="1">
    <location>
        <begin position="48"/>
        <end position="64"/>
    </location>
</feature>
<evidence type="ECO:0000313" key="2">
    <source>
        <dbReference type="EMBL" id="TWU50731.1"/>
    </source>
</evidence>
<keyword evidence="3" id="KW-1185">Reference proteome</keyword>